<feature type="compositionally biased region" description="Polar residues" evidence="1">
    <location>
        <begin position="1"/>
        <end position="17"/>
    </location>
</feature>
<dbReference type="VEuPathDB" id="TrichDB:TRFO_06073"/>
<protein>
    <submittedName>
        <fullName evidence="2">Uncharacterized protein</fullName>
    </submittedName>
</protein>
<dbReference type="Proteomes" id="UP000179807">
    <property type="component" value="Unassembled WGS sequence"/>
</dbReference>
<evidence type="ECO:0000313" key="3">
    <source>
        <dbReference type="Proteomes" id="UP000179807"/>
    </source>
</evidence>
<keyword evidence="3" id="KW-1185">Reference proteome</keyword>
<feature type="compositionally biased region" description="Basic and acidic residues" evidence="1">
    <location>
        <begin position="41"/>
        <end position="70"/>
    </location>
</feature>
<reference evidence="2" key="1">
    <citation type="submission" date="2016-10" db="EMBL/GenBank/DDBJ databases">
        <authorList>
            <person name="Benchimol M."/>
            <person name="Almeida L.G."/>
            <person name="Vasconcelos A.T."/>
            <person name="Perreira-Neves A."/>
            <person name="Rosa I.A."/>
            <person name="Tasca T."/>
            <person name="Bogo M.R."/>
            <person name="de Souza W."/>
        </authorList>
    </citation>
    <scope>NUCLEOTIDE SEQUENCE [LARGE SCALE GENOMIC DNA]</scope>
    <source>
        <strain evidence="2">K</strain>
    </source>
</reference>
<feature type="region of interest" description="Disordered" evidence="1">
    <location>
        <begin position="1"/>
        <end position="70"/>
    </location>
</feature>
<sequence>MLAEVSDNSNEESSIKVSDTFLIGEQDETLHNEQEQTLEPKIVRKSEPKLESEQSRHQTEQKPVSENEYEFEIKSTAEQVFF</sequence>
<organism evidence="2 3">
    <name type="scientific">Tritrichomonas foetus</name>
    <dbReference type="NCBI Taxonomy" id="1144522"/>
    <lineage>
        <taxon>Eukaryota</taxon>
        <taxon>Metamonada</taxon>
        <taxon>Parabasalia</taxon>
        <taxon>Tritrichomonadida</taxon>
        <taxon>Tritrichomonadidae</taxon>
        <taxon>Tritrichomonas</taxon>
    </lineage>
</organism>
<dbReference type="GeneID" id="94827578"/>
<accession>A0A1J4K0W8</accession>
<evidence type="ECO:0000256" key="1">
    <source>
        <dbReference type="SAM" id="MobiDB-lite"/>
    </source>
</evidence>
<evidence type="ECO:0000313" key="2">
    <source>
        <dbReference type="EMBL" id="OHT05073.1"/>
    </source>
</evidence>
<dbReference type="EMBL" id="MLAK01000771">
    <property type="protein sequence ID" value="OHT05073.1"/>
    <property type="molecule type" value="Genomic_DNA"/>
</dbReference>
<comment type="caution">
    <text evidence="2">The sequence shown here is derived from an EMBL/GenBank/DDBJ whole genome shotgun (WGS) entry which is preliminary data.</text>
</comment>
<dbReference type="AlphaFoldDB" id="A0A1J4K0W8"/>
<proteinExistence type="predicted"/>
<dbReference type="RefSeq" id="XP_068358209.1">
    <property type="nucleotide sequence ID" value="XM_068492874.1"/>
</dbReference>
<gene>
    <name evidence="2" type="ORF">TRFO_06073</name>
</gene>
<name>A0A1J4K0W8_9EUKA</name>